<evidence type="ECO:0000259" key="1">
    <source>
        <dbReference type="Pfam" id="PF20150"/>
    </source>
</evidence>
<organism evidence="2 3">
    <name type="scientific">Botryotinia calthae</name>
    <dbReference type="NCBI Taxonomy" id="38488"/>
    <lineage>
        <taxon>Eukaryota</taxon>
        <taxon>Fungi</taxon>
        <taxon>Dikarya</taxon>
        <taxon>Ascomycota</taxon>
        <taxon>Pezizomycotina</taxon>
        <taxon>Leotiomycetes</taxon>
        <taxon>Helotiales</taxon>
        <taxon>Sclerotiniaceae</taxon>
        <taxon>Botryotinia</taxon>
    </lineage>
</organism>
<dbReference type="InterPro" id="IPR045518">
    <property type="entry name" value="2EXR"/>
</dbReference>
<dbReference type="AlphaFoldDB" id="A0A4Y8CVE4"/>
<dbReference type="PANTHER" id="PTHR35910:SF6">
    <property type="entry name" value="2EXR DOMAIN-CONTAINING PROTEIN"/>
    <property type="match status" value="1"/>
</dbReference>
<comment type="caution">
    <text evidence="2">The sequence shown here is derived from an EMBL/GenBank/DDBJ whole genome shotgun (WGS) entry which is preliminary data.</text>
</comment>
<dbReference type="PANTHER" id="PTHR35910">
    <property type="entry name" value="2EXR DOMAIN-CONTAINING PROTEIN"/>
    <property type="match status" value="1"/>
</dbReference>
<evidence type="ECO:0000313" key="3">
    <source>
        <dbReference type="Proteomes" id="UP000297299"/>
    </source>
</evidence>
<sequence length="234" mass="26929">MDSQPLPVSSKQNSDIQGSSLTIQSFPRELSRAICQLSLSDNRVMTIHWVRGRLGDLPVANEFHATYDKIEALEVSSESRTLALENYKLCFSNDMRHPVYFNSNKDILKFTNFTLKWIAFSSLRDVWKIESLRDANVKRIAVDLRSDVDLLPCRFEQAMLCHATVQFATLETVFVQPSCVIDSSSEATFRARFKEQMEDYQLCYDPRKGKSYNIPEIVFICFQCDPNLSKACQR</sequence>
<gene>
    <name evidence="2" type="ORF">BOTCAL_0277g00190</name>
</gene>
<proteinExistence type="predicted"/>
<dbReference type="EMBL" id="PHWZ01000276">
    <property type="protein sequence ID" value="TEY50421.1"/>
    <property type="molecule type" value="Genomic_DNA"/>
</dbReference>
<dbReference type="Pfam" id="PF20150">
    <property type="entry name" value="2EXR"/>
    <property type="match status" value="1"/>
</dbReference>
<name>A0A4Y8CVE4_9HELO</name>
<dbReference type="OrthoDB" id="3553458at2759"/>
<evidence type="ECO:0000313" key="2">
    <source>
        <dbReference type="EMBL" id="TEY50421.1"/>
    </source>
</evidence>
<accession>A0A4Y8CVE4</accession>
<protein>
    <recommendedName>
        <fullName evidence="1">2EXR domain-containing protein</fullName>
    </recommendedName>
</protein>
<feature type="domain" description="2EXR" evidence="1">
    <location>
        <begin position="25"/>
        <end position="108"/>
    </location>
</feature>
<keyword evidence="3" id="KW-1185">Reference proteome</keyword>
<dbReference type="Proteomes" id="UP000297299">
    <property type="component" value="Unassembled WGS sequence"/>
</dbReference>
<reference evidence="2 3" key="1">
    <citation type="submission" date="2017-11" db="EMBL/GenBank/DDBJ databases">
        <title>Comparative genomics of Botrytis spp.</title>
        <authorList>
            <person name="Valero-Jimenez C.A."/>
            <person name="Tapia P."/>
            <person name="Veloso J."/>
            <person name="Silva-Moreno E."/>
            <person name="Staats M."/>
            <person name="Valdes J.H."/>
            <person name="Van Kan J.A.L."/>
        </authorList>
    </citation>
    <scope>NUCLEOTIDE SEQUENCE [LARGE SCALE GENOMIC DNA]</scope>
    <source>
        <strain evidence="2 3">MUCL2830</strain>
    </source>
</reference>